<evidence type="ECO:0000256" key="8">
    <source>
        <dbReference type="SAM" id="Phobius"/>
    </source>
</evidence>
<gene>
    <name evidence="9" type="ORF">GCM10009539_61040</name>
</gene>
<name>A0ABP3EL65_9ACTN</name>
<protein>
    <submittedName>
        <fullName evidence="9">Iron chelate uptake ABC transporter family permease subunit</fullName>
    </submittedName>
</protein>
<comment type="similarity">
    <text evidence="2">Belongs to the binding-protein-dependent transport system permease family. FecCD subfamily.</text>
</comment>
<evidence type="ECO:0000256" key="4">
    <source>
        <dbReference type="ARBA" id="ARBA00022475"/>
    </source>
</evidence>
<feature type="transmembrane region" description="Helical" evidence="8">
    <location>
        <begin position="159"/>
        <end position="178"/>
    </location>
</feature>
<evidence type="ECO:0000313" key="9">
    <source>
        <dbReference type="EMBL" id="GAA0266098.1"/>
    </source>
</evidence>
<feature type="transmembrane region" description="Helical" evidence="8">
    <location>
        <begin position="75"/>
        <end position="95"/>
    </location>
</feature>
<comment type="caution">
    <text evidence="9">The sequence shown here is derived from an EMBL/GenBank/DDBJ whole genome shotgun (WGS) entry which is preliminary data.</text>
</comment>
<organism evidence="9 10">
    <name type="scientific">Cryptosporangium japonicum</name>
    <dbReference type="NCBI Taxonomy" id="80872"/>
    <lineage>
        <taxon>Bacteria</taxon>
        <taxon>Bacillati</taxon>
        <taxon>Actinomycetota</taxon>
        <taxon>Actinomycetes</taxon>
        <taxon>Cryptosporangiales</taxon>
        <taxon>Cryptosporangiaceae</taxon>
        <taxon>Cryptosporangium</taxon>
    </lineage>
</organism>
<dbReference type="Proteomes" id="UP001500967">
    <property type="component" value="Unassembled WGS sequence"/>
</dbReference>
<dbReference type="InterPro" id="IPR037294">
    <property type="entry name" value="ABC_BtuC-like"/>
</dbReference>
<evidence type="ECO:0000256" key="7">
    <source>
        <dbReference type="ARBA" id="ARBA00023136"/>
    </source>
</evidence>
<evidence type="ECO:0000256" key="1">
    <source>
        <dbReference type="ARBA" id="ARBA00004651"/>
    </source>
</evidence>
<proteinExistence type="inferred from homology"/>
<feature type="transmembrane region" description="Helical" evidence="8">
    <location>
        <begin position="285"/>
        <end position="304"/>
    </location>
</feature>
<dbReference type="SUPFAM" id="SSF81345">
    <property type="entry name" value="ABC transporter involved in vitamin B12 uptake, BtuC"/>
    <property type="match status" value="1"/>
</dbReference>
<evidence type="ECO:0000256" key="6">
    <source>
        <dbReference type="ARBA" id="ARBA00022989"/>
    </source>
</evidence>
<keyword evidence="5 8" id="KW-0812">Transmembrane</keyword>
<keyword evidence="6 8" id="KW-1133">Transmembrane helix</keyword>
<dbReference type="InterPro" id="IPR000522">
    <property type="entry name" value="ABC_transptr_permease_BtuC"/>
</dbReference>
<dbReference type="Pfam" id="PF01032">
    <property type="entry name" value="FecCD"/>
    <property type="match status" value="1"/>
</dbReference>
<keyword evidence="4" id="KW-1003">Cell membrane</keyword>
<dbReference type="CDD" id="cd06550">
    <property type="entry name" value="TM_ABC_iron-siderophores_like"/>
    <property type="match status" value="1"/>
</dbReference>
<dbReference type="RefSeq" id="WP_344652366.1">
    <property type="nucleotide sequence ID" value="NZ_BAAAGX010000025.1"/>
</dbReference>
<evidence type="ECO:0000256" key="5">
    <source>
        <dbReference type="ARBA" id="ARBA00022692"/>
    </source>
</evidence>
<keyword evidence="7 8" id="KW-0472">Membrane</keyword>
<accession>A0ABP3EL65</accession>
<reference evidence="10" key="1">
    <citation type="journal article" date="2019" name="Int. J. Syst. Evol. Microbiol.">
        <title>The Global Catalogue of Microorganisms (GCM) 10K type strain sequencing project: providing services to taxonomists for standard genome sequencing and annotation.</title>
        <authorList>
            <consortium name="The Broad Institute Genomics Platform"/>
            <consortium name="The Broad Institute Genome Sequencing Center for Infectious Disease"/>
            <person name="Wu L."/>
            <person name="Ma J."/>
        </authorList>
    </citation>
    <scope>NUCLEOTIDE SEQUENCE [LARGE SCALE GENOMIC DNA]</scope>
    <source>
        <strain evidence="10">JCM 10425</strain>
    </source>
</reference>
<sequence>MTAVPVLATGPVVLRVHRRSVVVCLVLTVLLLAAIVLSLAAGTNSFTLDEVFTAVFGQGKPATELIVAELRLPRAVTGALVGIALGVSGGIFQSLTRNPLGSPDVVGFGQGATTGALVTMLLLHCGFVAASFGAVVGGVVTAVLVFGLSYHHGIAPLRIVLVGLGLALMLISVNQLLIVRSQLYDAQSASAWIVGSLAGREWTQVTLMGAVLVVGIVAGAFLRRPLSLSEFSDERSMSLGLRVGRARLGAVGTGVLLASAAVAAAGPIQFVALPAPQIARRLTRAAGPNLVASGLTGGLLLVLADLLAREAFQPRIVPVGVVTGVVGGVYLAWLLSREWKKGL</sequence>
<dbReference type="PANTHER" id="PTHR30472:SF24">
    <property type="entry name" value="FERRIC ENTEROBACTIN TRANSPORT SYSTEM PERMEASE PROTEIN FEPG"/>
    <property type="match status" value="1"/>
</dbReference>
<dbReference type="Gene3D" id="1.10.3470.10">
    <property type="entry name" value="ABC transporter involved in vitamin B12 uptake, BtuC"/>
    <property type="match status" value="1"/>
</dbReference>
<feature type="transmembrane region" description="Helical" evidence="8">
    <location>
        <begin position="202"/>
        <end position="222"/>
    </location>
</feature>
<evidence type="ECO:0000313" key="10">
    <source>
        <dbReference type="Proteomes" id="UP001500967"/>
    </source>
</evidence>
<dbReference type="PANTHER" id="PTHR30472">
    <property type="entry name" value="FERRIC ENTEROBACTIN TRANSPORT SYSTEM PERMEASE PROTEIN"/>
    <property type="match status" value="1"/>
</dbReference>
<feature type="transmembrane region" description="Helical" evidence="8">
    <location>
        <begin position="20"/>
        <end position="40"/>
    </location>
</feature>
<evidence type="ECO:0000256" key="2">
    <source>
        <dbReference type="ARBA" id="ARBA00007935"/>
    </source>
</evidence>
<feature type="transmembrane region" description="Helical" evidence="8">
    <location>
        <begin position="243"/>
        <end position="265"/>
    </location>
</feature>
<evidence type="ECO:0000256" key="3">
    <source>
        <dbReference type="ARBA" id="ARBA00022448"/>
    </source>
</evidence>
<dbReference type="EMBL" id="BAAAGX010000025">
    <property type="protein sequence ID" value="GAA0266098.1"/>
    <property type="molecule type" value="Genomic_DNA"/>
</dbReference>
<feature type="transmembrane region" description="Helical" evidence="8">
    <location>
        <begin position="115"/>
        <end position="147"/>
    </location>
</feature>
<feature type="transmembrane region" description="Helical" evidence="8">
    <location>
        <begin position="316"/>
        <end position="335"/>
    </location>
</feature>
<keyword evidence="10" id="KW-1185">Reference proteome</keyword>
<keyword evidence="3" id="KW-0813">Transport</keyword>
<comment type="subcellular location">
    <subcellularLocation>
        <location evidence="1">Cell membrane</location>
        <topology evidence="1">Multi-pass membrane protein</topology>
    </subcellularLocation>
</comment>